<gene>
    <name evidence="3" type="primary">dprA</name>
    <name evidence="3" type="ORF">IBG24_00160</name>
</gene>
<dbReference type="Pfam" id="PF02481">
    <property type="entry name" value="DNA_processg_A"/>
    <property type="match status" value="1"/>
</dbReference>
<dbReference type="GO" id="GO:0009294">
    <property type="term" value="P:DNA-mediated transformation"/>
    <property type="evidence" value="ECO:0007669"/>
    <property type="project" value="InterPro"/>
</dbReference>
<dbReference type="SUPFAM" id="SSF102405">
    <property type="entry name" value="MCP/YpsA-like"/>
    <property type="match status" value="1"/>
</dbReference>
<accession>A0A8I0ETG1</accession>
<dbReference type="InterPro" id="IPR057666">
    <property type="entry name" value="DrpA_SLOG"/>
</dbReference>
<evidence type="ECO:0000256" key="1">
    <source>
        <dbReference type="ARBA" id="ARBA00006525"/>
    </source>
</evidence>
<dbReference type="InterPro" id="IPR036390">
    <property type="entry name" value="WH_DNA-bd_sf"/>
</dbReference>
<protein>
    <submittedName>
        <fullName evidence="3">DNA-protecting protein DprA</fullName>
    </submittedName>
</protein>
<comment type="caution">
    <text evidence="3">The sequence shown here is derived from an EMBL/GenBank/DDBJ whole genome shotgun (WGS) entry which is preliminary data.</text>
</comment>
<reference evidence="3" key="1">
    <citation type="submission" date="2020-09" db="EMBL/GenBank/DDBJ databases">
        <title>Novel species in genus Aeromicrobium.</title>
        <authorList>
            <person name="Zhang G."/>
        </authorList>
    </citation>
    <scope>NUCLEOTIDE SEQUENCE</scope>
    <source>
        <strain evidence="3">Zg-636</strain>
    </source>
</reference>
<comment type="similarity">
    <text evidence="1">Belongs to the DprA/Smf family.</text>
</comment>
<feature type="domain" description="Smf/DprA SLOG" evidence="2">
    <location>
        <begin position="96"/>
        <end position="293"/>
    </location>
</feature>
<dbReference type="Gene3D" id="3.40.50.450">
    <property type="match status" value="1"/>
</dbReference>
<dbReference type="PANTHER" id="PTHR43022:SF1">
    <property type="entry name" value="PROTEIN SMF"/>
    <property type="match status" value="1"/>
</dbReference>
<evidence type="ECO:0000313" key="4">
    <source>
        <dbReference type="Proteomes" id="UP000620591"/>
    </source>
</evidence>
<name>A0A8I0ETG1_9ACTN</name>
<sequence length="372" mass="38632">MTRSPARAAMMLSLVAEAGDPRLVTWRERCDPLELWQSVVRGGAEIPDRWHDGAAAAPRQADAALRRADVVGARWVVPGSPGWPVALDDLDQLEGIGQVTGAPLGLWVRGGGDLTSIASAPIAVVGARGCTTYGAEAASDIAADCADQGHAVISGAAFGIDACAHRGALLGGGPTVAVMACGVDVDYPRAHAALLRRIAEEGLVISEFPPGAQPQRHRFLVRNRIIAALSVGVVVVEAAGRSGSLNTLHWADQLGRTTMAVPGPITAQASCGTHRAIREGKALLVTSGRDVVADTFGLVDDGLPHVGPAARRVWVRLEAEPQPAGQIASALRLSPVAVHRALRELRGHGVVLVTEAGWSRDITGPTEPGRVG</sequence>
<dbReference type="InterPro" id="IPR003488">
    <property type="entry name" value="DprA"/>
</dbReference>
<dbReference type="AlphaFoldDB" id="A0A8I0ETG1"/>
<dbReference type="RefSeq" id="WP_187768252.1">
    <property type="nucleotide sequence ID" value="NZ_JACTVM010000001.1"/>
</dbReference>
<dbReference type="NCBIfam" id="TIGR00732">
    <property type="entry name" value="dprA"/>
    <property type="match status" value="1"/>
</dbReference>
<evidence type="ECO:0000313" key="3">
    <source>
        <dbReference type="EMBL" id="MBC9224720.1"/>
    </source>
</evidence>
<organism evidence="3 4">
    <name type="scientific">Aeromicrobium senzhongii</name>
    <dbReference type="NCBI Taxonomy" id="2663859"/>
    <lineage>
        <taxon>Bacteria</taxon>
        <taxon>Bacillati</taxon>
        <taxon>Actinomycetota</taxon>
        <taxon>Actinomycetes</taxon>
        <taxon>Propionibacteriales</taxon>
        <taxon>Nocardioidaceae</taxon>
        <taxon>Aeromicrobium</taxon>
    </lineage>
</organism>
<dbReference type="EMBL" id="JACTVM010000001">
    <property type="protein sequence ID" value="MBC9224720.1"/>
    <property type="molecule type" value="Genomic_DNA"/>
</dbReference>
<dbReference type="SUPFAM" id="SSF46785">
    <property type="entry name" value="Winged helix' DNA-binding domain"/>
    <property type="match status" value="1"/>
</dbReference>
<dbReference type="PANTHER" id="PTHR43022">
    <property type="entry name" value="PROTEIN SMF"/>
    <property type="match status" value="1"/>
</dbReference>
<proteinExistence type="inferred from homology"/>
<evidence type="ECO:0000259" key="2">
    <source>
        <dbReference type="Pfam" id="PF02481"/>
    </source>
</evidence>
<dbReference type="Proteomes" id="UP000620591">
    <property type="component" value="Unassembled WGS sequence"/>
</dbReference>